<comment type="caution">
    <text evidence="1">The sequence shown here is derived from an EMBL/GenBank/DDBJ whole genome shotgun (WGS) entry which is preliminary data.</text>
</comment>
<evidence type="ECO:0000313" key="2">
    <source>
        <dbReference type="Proteomes" id="UP001054837"/>
    </source>
</evidence>
<name>A0AAV4SP26_9ARAC</name>
<evidence type="ECO:0000313" key="1">
    <source>
        <dbReference type="EMBL" id="GIY35011.1"/>
    </source>
</evidence>
<reference evidence="1 2" key="1">
    <citation type="submission" date="2021-06" db="EMBL/GenBank/DDBJ databases">
        <title>Caerostris darwini draft genome.</title>
        <authorList>
            <person name="Kono N."/>
            <person name="Arakawa K."/>
        </authorList>
    </citation>
    <scope>NUCLEOTIDE SEQUENCE [LARGE SCALE GENOMIC DNA]</scope>
</reference>
<protein>
    <submittedName>
        <fullName evidence="1">Uncharacterized protein</fullName>
    </submittedName>
</protein>
<dbReference type="AlphaFoldDB" id="A0AAV4SP26"/>
<keyword evidence="2" id="KW-1185">Reference proteome</keyword>
<organism evidence="1 2">
    <name type="scientific">Caerostris darwini</name>
    <dbReference type="NCBI Taxonomy" id="1538125"/>
    <lineage>
        <taxon>Eukaryota</taxon>
        <taxon>Metazoa</taxon>
        <taxon>Ecdysozoa</taxon>
        <taxon>Arthropoda</taxon>
        <taxon>Chelicerata</taxon>
        <taxon>Arachnida</taxon>
        <taxon>Araneae</taxon>
        <taxon>Araneomorphae</taxon>
        <taxon>Entelegynae</taxon>
        <taxon>Araneoidea</taxon>
        <taxon>Araneidae</taxon>
        <taxon>Caerostris</taxon>
    </lineage>
</organism>
<dbReference type="EMBL" id="BPLQ01008122">
    <property type="protein sequence ID" value="GIY35011.1"/>
    <property type="molecule type" value="Genomic_DNA"/>
</dbReference>
<sequence>MGVILPSSLERYSQLTESTCSISCGEDIEGGSHLGMSYKDRIVAMVTGSIQANEASGIACSSTVTMHRFICDLLLSVNSNVA</sequence>
<proteinExistence type="predicted"/>
<gene>
    <name evidence="1" type="ORF">CDAR_216321</name>
</gene>
<accession>A0AAV4SP26</accession>
<dbReference type="Proteomes" id="UP001054837">
    <property type="component" value="Unassembled WGS sequence"/>
</dbReference>